<evidence type="ECO:0000256" key="4">
    <source>
        <dbReference type="RuleBase" id="RU003719"/>
    </source>
</evidence>
<dbReference type="Proteomes" id="UP000031774">
    <property type="component" value="Chromosome"/>
</dbReference>
<dbReference type="Pfam" id="PF00389">
    <property type="entry name" value="2-Hacid_dh"/>
    <property type="match status" value="1"/>
</dbReference>
<keyword evidence="3" id="KW-0520">NAD</keyword>
<dbReference type="RefSeq" id="WP_041132458.1">
    <property type="nucleotide sequence ID" value="NZ_CP010407.1"/>
</dbReference>
<dbReference type="Pfam" id="PF02826">
    <property type="entry name" value="2-Hacid_dh_C"/>
    <property type="match status" value="1"/>
</dbReference>
<dbReference type="GO" id="GO:0051287">
    <property type="term" value="F:NAD binding"/>
    <property type="evidence" value="ECO:0007669"/>
    <property type="project" value="InterPro"/>
</dbReference>
<evidence type="ECO:0000259" key="6">
    <source>
        <dbReference type="Pfam" id="PF02826"/>
    </source>
</evidence>
<dbReference type="PANTHER" id="PTHR43333:SF1">
    <property type="entry name" value="D-ISOMER SPECIFIC 2-HYDROXYACID DEHYDROGENASE NAD-BINDING DOMAIN-CONTAINING PROTEIN"/>
    <property type="match status" value="1"/>
</dbReference>
<dbReference type="AlphaFoldDB" id="A0A0B5IJE8"/>
<evidence type="ECO:0000313" key="7">
    <source>
        <dbReference type="EMBL" id="AJF68534.1"/>
    </source>
</evidence>
<dbReference type="GO" id="GO:0016616">
    <property type="term" value="F:oxidoreductase activity, acting on the CH-OH group of donors, NAD or NADP as acceptor"/>
    <property type="evidence" value="ECO:0007669"/>
    <property type="project" value="InterPro"/>
</dbReference>
<dbReference type="InterPro" id="IPR006139">
    <property type="entry name" value="D-isomer_2_OHA_DH_cat_dom"/>
</dbReference>
<sequence length="332" mass="36117">MNRPVVLISLESPHSFWRLSAEHEQALAAAFPNVEFRTATEEAVPHQLAEAHVYFGWTFKPSWLFGAPHLRWIASPAAGTDHLPVAEAHSVGVALTRSYGFHGRPMAEHAMGMVLGFSRGLFMSQLAQRNRTWWKDDLAEEFFDLAGATMTIVGCGSIGGHLARAARSFGMDVIGVRRTPPVAADGGISWMHTSAVHQAVAAADVVVDLLPATRATDRFFDHDLFTAFKPKSVFLNLGRAATVDQAALLATLNTGHLRGAALDVFDPKPLPARHPLRLHPRVVLTPKSSTLSRTYMNEAVAFFADNLRRYLTGQSLNGLAEVPAARFPLVGG</sequence>
<keyword evidence="8" id="KW-1185">Reference proteome</keyword>
<feature type="domain" description="D-isomer specific 2-hydroxyacid dehydrogenase NAD-binding" evidence="6">
    <location>
        <begin position="111"/>
        <end position="286"/>
    </location>
</feature>
<protein>
    <submittedName>
        <fullName evidence="7">2-hydroxyacid dehydrogenase</fullName>
    </submittedName>
</protein>
<name>A0A0B5IJE8_9ACTN</name>
<gene>
    <name evidence="7" type="ORF">SVTN_33525</name>
</gene>
<evidence type="ECO:0000313" key="8">
    <source>
        <dbReference type="Proteomes" id="UP000031774"/>
    </source>
</evidence>
<comment type="similarity">
    <text evidence="1 4">Belongs to the D-isomer specific 2-hydroxyacid dehydrogenase family.</text>
</comment>
<dbReference type="STRING" id="362257.SVTN_33525"/>
<dbReference type="SUPFAM" id="SSF52283">
    <property type="entry name" value="Formate/glycerate dehydrogenase catalytic domain-like"/>
    <property type="match status" value="1"/>
</dbReference>
<organism evidence="7 8">
    <name type="scientific">Streptomyces vietnamensis</name>
    <dbReference type="NCBI Taxonomy" id="362257"/>
    <lineage>
        <taxon>Bacteria</taxon>
        <taxon>Bacillati</taxon>
        <taxon>Actinomycetota</taxon>
        <taxon>Actinomycetes</taxon>
        <taxon>Kitasatosporales</taxon>
        <taxon>Streptomycetaceae</taxon>
        <taxon>Streptomyces</taxon>
    </lineage>
</organism>
<evidence type="ECO:0000256" key="1">
    <source>
        <dbReference type="ARBA" id="ARBA00005854"/>
    </source>
</evidence>
<dbReference type="Gene3D" id="3.40.50.720">
    <property type="entry name" value="NAD(P)-binding Rossmann-like Domain"/>
    <property type="match status" value="2"/>
</dbReference>
<accession>A0A0B5IJE8</accession>
<reference evidence="7 8" key="1">
    <citation type="submission" date="2014-12" db="EMBL/GenBank/DDBJ databases">
        <title>Complete genome sequence of Streptomyces vietnamensis strain GIMV4.0001, a genetic manipulable producer of the benzoisochromanequinone antibiotic granaticin.</title>
        <authorList>
            <person name="Deng M.R."/>
            <person name="Guo J."/>
            <person name="Ma L.Y."/>
            <person name="Feng G.D."/>
            <person name="Mo C.Y."/>
            <person name="Zhu H.H."/>
        </authorList>
    </citation>
    <scope>NUCLEOTIDE SEQUENCE [LARGE SCALE GENOMIC DNA]</scope>
    <source>
        <strain evidence="8">GIMV4.0001</strain>
    </source>
</reference>
<feature type="domain" description="D-isomer specific 2-hydroxyacid dehydrogenase catalytic" evidence="5">
    <location>
        <begin position="31"/>
        <end position="317"/>
    </location>
</feature>
<dbReference type="EMBL" id="CP010407">
    <property type="protein sequence ID" value="AJF68534.1"/>
    <property type="molecule type" value="Genomic_DNA"/>
</dbReference>
<dbReference type="SUPFAM" id="SSF51735">
    <property type="entry name" value="NAD(P)-binding Rossmann-fold domains"/>
    <property type="match status" value="1"/>
</dbReference>
<evidence type="ECO:0000256" key="2">
    <source>
        <dbReference type="ARBA" id="ARBA00023002"/>
    </source>
</evidence>
<dbReference type="PANTHER" id="PTHR43333">
    <property type="entry name" value="2-HACID_DH_C DOMAIN-CONTAINING PROTEIN"/>
    <property type="match status" value="1"/>
</dbReference>
<dbReference type="CDD" id="cd05300">
    <property type="entry name" value="2-Hacid_dh_1"/>
    <property type="match status" value="1"/>
</dbReference>
<dbReference type="HOGENOM" id="CLU_019796_1_0_11"/>
<evidence type="ECO:0000259" key="5">
    <source>
        <dbReference type="Pfam" id="PF00389"/>
    </source>
</evidence>
<keyword evidence="2 4" id="KW-0560">Oxidoreductase</keyword>
<dbReference type="KEGG" id="svt:SVTN_33525"/>
<proteinExistence type="inferred from homology"/>
<dbReference type="InterPro" id="IPR006140">
    <property type="entry name" value="D-isomer_DH_NAD-bd"/>
</dbReference>
<dbReference type="InterPro" id="IPR036291">
    <property type="entry name" value="NAD(P)-bd_dom_sf"/>
</dbReference>
<evidence type="ECO:0000256" key="3">
    <source>
        <dbReference type="ARBA" id="ARBA00023027"/>
    </source>
</evidence>